<feature type="signal peptide" evidence="1">
    <location>
        <begin position="1"/>
        <end position="21"/>
    </location>
</feature>
<gene>
    <name evidence="2" type="ORF">G3I59_09295</name>
    <name evidence="3" type="ORF">SAMN05421854_114154</name>
</gene>
<protein>
    <submittedName>
        <fullName evidence="3">Uncharacterized protein</fullName>
    </submittedName>
</protein>
<organism evidence="3 4">
    <name type="scientific">Amycolatopsis rubida</name>
    <dbReference type="NCBI Taxonomy" id="112413"/>
    <lineage>
        <taxon>Bacteria</taxon>
        <taxon>Bacillati</taxon>
        <taxon>Actinomycetota</taxon>
        <taxon>Actinomycetes</taxon>
        <taxon>Pseudonocardiales</taxon>
        <taxon>Pseudonocardiaceae</taxon>
        <taxon>Amycolatopsis</taxon>
    </lineage>
</organism>
<dbReference type="Proteomes" id="UP000470404">
    <property type="component" value="Unassembled WGS sequence"/>
</dbReference>
<evidence type="ECO:0000313" key="4">
    <source>
        <dbReference type="Proteomes" id="UP000199137"/>
    </source>
</evidence>
<evidence type="ECO:0000256" key="1">
    <source>
        <dbReference type="SAM" id="SignalP"/>
    </source>
</evidence>
<dbReference type="Proteomes" id="UP000199137">
    <property type="component" value="Unassembled WGS sequence"/>
</dbReference>
<dbReference type="OrthoDB" id="3624214at2"/>
<dbReference type="EMBL" id="JAAGNC010000061">
    <property type="protein sequence ID" value="NEC55780.1"/>
    <property type="molecule type" value="Genomic_DNA"/>
</dbReference>
<keyword evidence="1" id="KW-0732">Signal</keyword>
<reference evidence="2 5" key="2">
    <citation type="submission" date="2020-01" db="EMBL/GenBank/DDBJ databases">
        <title>Insect and environment-associated Actinomycetes.</title>
        <authorList>
            <person name="Currrie C."/>
            <person name="Chevrette M."/>
            <person name="Carlson C."/>
            <person name="Stubbendieck R."/>
            <person name="Wendt-Pienkowski E."/>
        </authorList>
    </citation>
    <scope>NUCLEOTIDE SEQUENCE [LARGE SCALE GENOMIC DNA]</scope>
    <source>
        <strain evidence="2 5">SID8386</strain>
    </source>
</reference>
<proteinExistence type="predicted"/>
<evidence type="ECO:0000313" key="3">
    <source>
        <dbReference type="EMBL" id="SFQ53556.1"/>
    </source>
</evidence>
<dbReference type="EMBL" id="FOWC01000014">
    <property type="protein sequence ID" value="SFQ53556.1"/>
    <property type="molecule type" value="Genomic_DNA"/>
</dbReference>
<keyword evidence="5" id="KW-1185">Reference proteome</keyword>
<dbReference type="RefSeq" id="WP_093576292.1">
    <property type="nucleotide sequence ID" value="NZ_FOWC01000014.1"/>
</dbReference>
<name>A0A1I5ZAM2_9PSEU</name>
<evidence type="ECO:0000313" key="5">
    <source>
        <dbReference type="Proteomes" id="UP000470404"/>
    </source>
</evidence>
<sequence>MTNTRLIAGVSASVLALASTATVTYVATRPSGMSLGVPSSLIAPPTKTFMLTGILTIESDSSDVRTNDTGAADSDCQGTGGYSDLTPGTAVKVSDGAGHVIATGSITSGTAQTSYVYDHNVVTGCQLGFTVNDVPDGLPSYVLTISHRGDQYLTADRAHAPISLTIGG</sequence>
<reference evidence="3 4" key="1">
    <citation type="submission" date="2016-10" db="EMBL/GenBank/DDBJ databases">
        <authorList>
            <person name="de Groot N.N."/>
        </authorList>
    </citation>
    <scope>NUCLEOTIDE SEQUENCE [LARGE SCALE GENOMIC DNA]</scope>
    <source>
        <strain evidence="3 4">DSM 44637</strain>
    </source>
</reference>
<dbReference type="AlphaFoldDB" id="A0A1I5ZAM2"/>
<evidence type="ECO:0000313" key="2">
    <source>
        <dbReference type="EMBL" id="NEC55780.1"/>
    </source>
</evidence>
<feature type="chain" id="PRO_5044058649" evidence="1">
    <location>
        <begin position="22"/>
        <end position="168"/>
    </location>
</feature>
<accession>A0A1I5ZAM2</accession>